<dbReference type="EMBL" id="JADKIO010000004">
    <property type="protein sequence ID" value="MBK9795246.1"/>
    <property type="molecule type" value="Genomic_DNA"/>
</dbReference>
<evidence type="ECO:0000313" key="1">
    <source>
        <dbReference type="EMBL" id="MBK9795246.1"/>
    </source>
</evidence>
<evidence type="ECO:0000313" key="2">
    <source>
        <dbReference type="Proteomes" id="UP000886657"/>
    </source>
</evidence>
<reference evidence="1" key="1">
    <citation type="submission" date="2020-10" db="EMBL/GenBank/DDBJ databases">
        <title>Connecting structure to function with the recovery of over 1000 high-quality activated sludge metagenome-assembled genomes encoding full-length rRNA genes using long-read sequencing.</title>
        <authorList>
            <person name="Singleton C.M."/>
            <person name="Petriglieri F."/>
            <person name="Kristensen J.M."/>
            <person name="Kirkegaard R.H."/>
            <person name="Michaelsen T.Y."/>
            <person name="Andersen M.H."/>
            <person name="Karst S.M."/>
            <person name="Dueholm M.S."/>
            <person name="Nielsen P.H."/>
            <person name="Albertsen M."/>
        </authorList>
    </citation>
    <scope>NUCLEOTIDE SEQUENCE</scope>
    <source>
        <strain evidence="1">Skiv_18-Q3-R9-52_MAXAC.067</strain>
    </source>
</reference>
<protein>
    <submittedName>
        <fullName evidence="1">Uncharacterized protein</fullName>
    </submittedName>
</protein>
<sequence length="67" mass="7352">MNRRTLFYIALPIVLIAGAATFHRTQRNNELKHQAAVKGEGTVAVTLVSVQAGPSVPPWPSRAPCWR</sequence>
<accession>A0A9D7SE98</accession>
<dbReference type="AlphaFoldDB" id="A0A9D7SE98"/>
<name>A0A9D7SE98_9BACT</name>
<proteinExistence type="predicted"/>
<comment type="caution">
    <text evidence="1">The sequence shown here is derived from an EMBL/GenBank/DDBJ whole genome shotgun (WGS) entry which is preliminary data.</text>
</comment>
<dbReference type="Proteomes" id="UP000886657">
    <property type="component" value="Unassembled WGS sequence"/>
</dbReference>
<organism evidence="1 2">
    <name type="scientific">Candidatus Geothrix skivensis</name>
    <dbReference type="NCBI Taxonomy" id="2954439"/>
    <lineage>
        <taxon>Bacteria</taxon>
        <taxon>Pseudomonadati</taxon>
        <taxon>Acidobacteriota</taxon>
        <taxon>Holophagae</taxon>
        <taxon>Holophagales</taxon>
        <taxon>Holophagaceae</taxon>
        <taxon>Geothrix</taxon>
    </lineage>
</organism>
<gene>
    <name evidence="1" type="ORF">IPP58_01875</name>
</gene>